<keyword evidence="3" id="KW-0539">Nucleus</keyword>
<feature type="compositionally biased region" description="Polar residues" evidence="4">
    <location>
        <begin position="41"/>
        <end position="56"/>
    </location>
</feature>
<protein>
    <recommendedName>
        <fullName evidence="8">Akirin 1</fullName>
    </recommendedName>
</protein>
<organism evidence="5 7">
    <name type="scientific">Rotaria magnacalcarata</name>
    <dbReference type="NCBI Taxonomy" id="392030"/>
    <lineage>
        <taxon>Eukaryota</taxon>
        <taxon>Metazoa</taxon>
        <taxon>Spiralia</taxon>
        <taxon>Gnathifera</taxon>
        <taxon>Rotifera</taxon>
        <taxon>Eurotatoria</taxon>
        <taxon>Bdelloidea</taxon>
        <taxon>Philodinida</taxon>
        <taxon>Philodinidae</taxon>
        <taxon>Rotaria</taxon>
    </lineage>
</organism>
<evidence type="ECO:0000256" key="1">
    <source>
        <dbReference type="ARBA" id="ARBA00004123"/>
    </source>
</evidence>
<comment type="caution">
    <text evidence="5">The sequence shown here is derived from an EMBL/GenBank/DDBJ whole genome shotgun (WGS) entry which is preliminary data.</text>
</comment>
<comment type="subcellular location">
    <subcellularLocation>
        <location evidence="1">Nucleus</location>
    </subcellularLocation>
</comment>
<dbReference type="GO" id="GO:0045944">
    <property type="term" value="P:positive regulation of transcription by RNA polymerase II"/>
    <property type="evidence" value="ECO:0007669"/>
    <property type="project" value="TreeGrafter"/>
</dbReference>
<gene>
    <name evidence="6" type="ORF">GIL414_LOCUS69776</name>
    <name evidence="5" type="ORF">KQP761_LOCUS32360</name>
</gene>
<reference evidence="5" key="1">
    <citation type="submission" date="2021-02" db="EMBL/GenBank/DDBJ databases">
        <authorList>
            <person name="Nowell W R."/>
        </authorList>
    </citation>
    <scope>NUCLEOTIDE SEQUENCE</scope>
</reference>
<evidence type="ECO:0000313" key="7">
    <source>
        <dbReference type="Proteomes" id="UP000663834"/>
    </source>
</evidence>
<dbReference type="InterPro" id="IPR024132">
    <property type="entry name" value="Akirin"/>
</dbReference>
<evidence type="ECO:0000256" key="4">
    <source>
        <dbReference type="SAM" id="MobiDB-lite"/>
    </source>
</evidence>
<evidence type="ECO:0000313" key="5">
    <source>
        <dbReference type="EMBL" id="CAF1662337.1"/>
    </source>
</evidence>
<dbReference type="GO" id="GO:0000785">
    <property type="term" value="C:chromatin"/>
    <property type="evidence" value="ECO:0007669"/>
    <property type="project" value="TreeGrafter"/>
</dbReference>
<dbReference type="GO" id="GO:0045089">
    <property type="term" value="P:positive regulation of innate immune response"/>
    <property type="evidence" value="ECO:0007669"/>
    <property type="project" value="TreeGrafter"/>
</dbReference>
<comment type="similarity">
    <text evidence="2">Belongs to the akirin family.</text>
</comment>
<dbReference type="PANTHER" id="PTHR13293">
    <property type="entry name" value="AKIRIN-RELATED"/>
    <property type="match status" value="1"/>
</dbReference>
<evidence type="ECO:0008006" key="8">
    <source>
        <dbReference type="Google" id="ProtNLM"/>
    </source>
</evidence>
<sequence>MLAVASLKRSLEFDPVEQGVKRKRAEMKLSPPSSPSSSSSTTATFPMNTNPLSPSKQQQQQQQQQQQSIFTSSPNKNQSLVFKKPCSLTALTSSSSSTTDDIPMLTYTQTAQMCARLLREQDRSIREQYEQLLSTKLTEQYDTFVRYTHDSVHKDQSKRQQHRLFHFGQQQEKNNTSTVAFSYVS</sequence>
<proteinExistence type="inferred from homology"/>
<accession>A0A816FJN9</accession>
<dbReference type="EMBL" id="CAJOBJ010330833">
    <property type="protein sequence ID" value="CAF5182397.1"/>
    <property type="molecule type" value="Genomic_DNA"/>
</dbReference>
<feature type="compositionally biased region" description="Low complexity" evidence="4">
    <location>
        <begin position="57"/>
        <end position="67"/>
    </location>
</feature>
<dbReference type="Proteomes" id="UP000663834">
    <property type="component" value="Unassembled WGS sequence"/>
</dbReference>
<evidence type="ECO:0000256" key="2">
    <source>
        <dbReference type="ARBA" id="ARBA00005625"/>
    </source>
</evidence>
<name>A0A816FJN9_9BILA</name>
<dbReference type="OrthoDB" id="10039914at2759"/>
<dbReference type="GO" id="GO:0005634">
    <property type="term" value="C:nucleus"/>
    <property type="evidence" value="ECO:0007669"/>
    <property type="project" value="UniProtKB-SubCell"/>
</dbReference>
<feature type="region of interest" description="Disordered" evidence="4">
    <location>
        <begin position="1"/>
        <end position="76"/>
    </location>
</feature>
<dbReference type="Proteomes" id="UP000681720">
    <property type="component" value="Unassembled WGS sequence"/>
</dbReference>
<dbReference type="AlphaFoldDB" id="A0A816FJN9"/>
<dbReference type="EMBL" id="CAJNOW010018018">
    <property type="protein sequence ID" value="CAF1662337.1"/>
    <property type="molecule type" value="Genomic_DNA"/>
</dbReference>
<dbReference type="GO" id="GO:0003712">
    <property type="term" value="F:transcription coregulator activity"/>
    <property type="evidence" value="ECO:0007669"/>
    <property type="project" value="TreeGrafter"/>
</dbReference>
<evidence type="ECO:0000313" key="6">
    <source>
        <dbReference type="EMBL" id="CAF5182397.1"/>
    </source>
</evidence>
<dbReference type="PANTHER" id="PTHR13293:SF6">
    <property type="entry name" value="AKIRIN-RELATED"/>
    <property type="match status" value="1"/>
</dbReference>
<evidence type="ECO:0000256" key="3">
    <source>
        <dbReference type="ARBA" id="ARBA00023242"/>
    </source>
</evidence>